<name>A0ABZ1ZAL3_STRAQ</name>
<keyword evidence="2" id="KW-0472">Membrane</keyword>
<dbReference type="Proteomes" id="UP001431926">
    <property type="component" value="Chromosome"/>
</dbReference>
<organism evidence="3 4">
    <name type="scientific">Streptomyces anulatus</name>
    <name type="common">Streptomyces chrysomallus</name>
    <dbReference type="NCBI Taxonomy" id="1892"/>
    <lineage>
        <taxon>Bacteria</taxon>
        <taxon>Bacillati</taxon>
        <taxon>Actinomycetota</taxon>
        <taxon>Actinomycetes</taxon>
        <taxon>Kitasatosporales</taxon>
        <taxon>Streptomycetaceae</taxon>
        <taxon>Streptomyces</taxon>
    </lineage>
</organism>
<evidence type="ECO:0000313" key="3">
    <source>
        <dbReference type="EMBL" id="WUX35800.1"/>
    </source>
</evidence>
<dbReference type="EMBL" id="CP109491">
    <property type="protein sequence ID" value="WUX35800.1"/>
    <property type="molecule type" value="Genomic_DNA"/>
</dbReference>
<feature type="compositionally biased region" description="Polar residues" evidence="1">
    <location>
        <begin position="492"/>
        <end position="506"/>
    </location>
</feature>
<proteinExistence type="predicted"/>
<sequence length="536" mass="57420">MKVSQARPRSRCVLDQSLLVLGATILAAGLGAMTLAPGLSAASSHREAPLIAGDPRADNTDVYAFTSPDKSDTVTMVANWIPMEEPNGGPNFYAFGDDLRYNIKIDNTGDGVADVTYSWRFRSTYRDDANQFLYNTGQVTSLNDPDLNFRQVYDLVVTTGGKSRTLLSGVPAAPSRTGKASMPDYAALRKQATFGLPGGGTTYTGQAEDPFFADLRVFDLLYGGDLSERGQDTLAGYNVNTIAIQVPKKQLALKGNSSRNPVIGVWSTTDRAGVTVTDSRNTERKAGAKQWKQVSRLGNPLVNEVVVPLKFKDAFNTLNPSQDRTVQPVVDKVYDPILPKLIQQVYGIPAPKTPRNDLAEIYLTGICKVCGPIKADLNAHRLNKDAPLRKIVPAEELRLNMAVPPTAKPQRLGVLAGDLAGFPNGRRLADDVIDISLQAVEGAAQTGVLVPALADGDKVNANEVPFDSSFPYVALPHTKNVNRGPGAAGRTAEQTSAENTSASPMRKTTQAAAFAGVGVMLLGIGGFRLHRRGKNS</sequence>
<keyword evidence="2" id="KW-0812">Transmembrane</keyword>
<feature type="transmembrane region" description="Helical" evidence="2">
    <location>
        <begin position="511"/>
        <end position="529"/>
    </location>
</feature>
<evidence type="ECO:0000313" key="4">
    <source>
        <dbReference type="Proteomes" id="UP001431926"/>
    </source>
</evidence>
<feature type="region of interest" description="Disordered" evidence="1">
    <location>
        <begin position="477"/>
        <end position="506"/>
    </location>
</feature>
<dbReference type="InterPro" id="IPR025566">
    <property type="entry name" value="DUF4331"/>
</dbReference>
<reference evidence="3" key="1">
    <citation type="submission" date="2022-10" db="EMBL/GenBank/DDBJ databases">
        <title>The complete genomes of actinobacterial strains from the NBC collection.</title>
        <authorList>
            <person name="Joergensen T.S."/>
            <person name="Alvarez Arevalo M."/>
            <person name="Sterndorff E.B."/>
            <person name="Faurdal D."/>
            <person name="Vuksanovic O."/>
            <person name="Mourched A.-S."/>
            <person name="Charusanti P."/>
            <person name="Shaw S."/>
            <person name="Blin K."/>
            <person name="Weber T."/>
        </authorList>
    </citation>
    <scope>NUCLEOTIDE SEQUENCE</scope>
    <source>
        <strain evidence="3">NBC_01436</strain>
    </source>
</reference>
<evidence type="ECO:0000256" key="1">
    <source>
        <dbReference type="SAM" id="MobiDB-lite"/>
    </source>
</evidence>
<keyword evidence="2" id="KW-1133">Transmembrane helix</keyword>
<gene>
    <name evidence="3" type="ORF">OG367_05955</name>
</gene>
<dbReference type="Pfam" id="PF14224">
    <property type="entry name" value="DUF4331"/>
    <property type="match status" value="1"/>
</dbReference>
<protein>
    <submittedName>
        <fullName evidence="3">DUF4331 domain-containing protein</fullName>
    </submittedName>
</protein>
<evidence type="ECO:0000256" key="2">
    <source>
        <dbReference type="SAM" id="Phobius"/>
    </source>
</evidence>
<keyword evidence="4" id="KW-1185">Reference proteome</keyword>
<accession>A0ABZ1ZAL3</accession>
<dbReference type="RefSeq" id="WP_329355038.1">
    <property type="nucleotide sequence ID" value="NZ_CP109490.1"/>
</dbReference>